<accession>A0A5B8K358</accession>
<protein>
    <submittedName>
        <fullName evidence="1">Uncharacterized protein</fullName>
    </submittedName>
</protein>
<dbReference type="AlphaFoldDB" id="A0A5B8K358"/>
<evidence type="ECO:0000313" key="1">
    <source>
        <dbReference type="EMBL" id="QDY88178.1"/>
    </source>
</evidence>
<sequence>MSKNYFKKTVYRNTALITGSLLSIGILSSVVTYKISEKFKPSFYNYRASISKSNEEKIGQHFLYKQFNELSEFQNAILNNRAATGIGTEYLATRLIIKGKLAKIDYSKFLNLPNLKQEDYEEAIKVILKPSVFNHLKSYDKYLKYDENGNEINAHLWEYFFPYFIQDAIIAYNVQKVKINDEYKKVNENGELLNEIDFSKLLNSKNKDAFSMVDIMKTLGMVGYDKYIITDAIRDNMLYGSAYDILLDEPYTRTDENFTGEVTEQTYDRLIKNFKDLIKDGSGFNINDTSHITFKGDGLEIVNTIVNPSDSTNVSIMYNGDGIDAYYSSDNAASTVDGETIRFVRPNKNVYLVDGIMFSASNSDENNKLYMNYLTDNVYQNVSLAYIEYQKLKKELPNLSFDQLRKLAMIKAEEKVFKDWQTAKVAELIKQDSYFENNYNQVSEQIVDLFNSKHFEIASKNQDNILDDFYVEVIKNYFEDKIDQLVLNSTQNDDKTWEKTLMFAILNKFSDELKFDPEKNIIEQYTNEFKMNWIDKAASYLGFITITESEVNSDEYNEFINDLITTKYLNLDNFDYVNYTTGVNLDMNIIYKNYFYNGDLTHDETVRKILWIDENEEIEYQGISPIEDYLNSKITFEYYKQTKS</sequence>
<name>A0A5B8K358_9MOLU</name>
<proteinExistence type="predicted"/>
<dbReference type="EMBL" id="CP041663">
    <property type="protein sequence ID" value="QDY88178.1"/>
    <property type="molecule type" value="Genomic_DNA"/>
</dbReference>
<organism evidence="1 2">
    <name type="scientific">Mycoplasma anserisalpingitidis</name>
    <dbReference type="NCBI Taxonomy" id="519450"/>
    <lineage>
        <taxon>Bacteria</taxon>
        <taxon>Bacillati</taxon>
        <taxon>Mycoplasmatota</taxon>
        <taxon>Mollicutes</taxon>
        <taxon>Mycoplasmataceae</taxon>
        <taxon>Mycoplasma</taxon>
    </lineage>
</organism>
<evidence type="ECO:0000313" key="2">
    <source>
        <dbReference type="Proteomes" id="UP000317512"/>
    </source>
</evidence>
<reference evidence="2" key="1">
    <citation type="submission" date="2019-07" db="EMBL/GenBank/DDBJ databases">
        <title>Complete genome sequences of three Mycoplasma sp. 1220 strains.</title>
        <authorList>
            <person name="Grozner D."/>
            <person name="Forro B."/>
            <person name="Kovacs A.B."/>
            <person name="Marton S."/>
            <person name="Banyai K."/>
            <person name="Kreizinger Z."/>
            <person name="Sulyok K.M."/>
            <person name="Gyuranecz M."/>
        </authorList>
    </citation>
    <scope>NUCLEOTIDE SEQUENCE [LARGE SCALE GENOMIC DNA]</scope>
    <source>
        <strain evidence="2">MYCAV93</strain>
    </source>
</reference>
<dbReference type="OrthoDB" id="403918at2"/>
<gene>
    <name evidence="1" type="ORF">FOY43_00665</name>
</gene>
<dbReference type="RefSeq" id="WP_146308602.1">
    <property type="nucleotide sequence ID" value="NZ_CP041663.1"/>
</dbReference>
<dbReference type="Proteomes" id="UP000317512">
    <property type="component" value="Chromosome"/>
</dbReference>